<evidence type="ECO:0000313" key="1">
    <source>
        <dbReference type="EMBL" id="MBI2877716.1"/>
    </source>
</evidence>
<proteinExistence type="predicted"/>
<name>A0A932CRB5_UNCTE</name>
<sequence length="195" mass="22765">MLANRFDLSEEEEVRVELVEEGGHPLVSLWVYRKTEEGIFVPSGRGLKVPCALFRPLKEAVLGLEKALAERGLERLPEESAASPSEKRRAAFAHPSEAELARLLDFYQIHWLYEPHSFPIAWDHEGNVIERFTPDFYLPDHDLYLELTTMKQSLVTKKNKKVRRLRELYPEVKIKILYGKDYQKLLLKYGRGREE</sequence>
<gene>
    <name evidence="1" type="ORF">HYY20_12625</name>
</gene>
<protein>
    <submittedName>
        <fullName evidence="1">Uncharacterized protein</fullName>
    </submittedName>
</protein>
<accession>A0A932CRB5</accession>
<organism evidence="1 2">
    <name type="scientific">Tectimicrobiota bacterium</name>
    <dbReference type="NCBI Taxonomy" id="2528274"/>
    <lineage>
        <taxon>Bacteria</taxon>
        <taxon>Pseudomonadati</taxon>
        <taxon>Nitrospinota/Tectimicrobiota group</taxon>
        <taxon>Candidatus Tectimicrobiota</taxon>
    </lineage>
</organism>
<dbReference type="Gene3D" id="3.40.91.30">
    <property type="match status" value="1"/>
</dbReference>
<dbReference type="EMBL" id="JACPRF010000382">
    <property type="protein sequence ID" value="MBI2877716.1"/>
    <property type="molecule type" value="Genomic_DNA"/>
</dbReference>
<comment type="caution">
    <text evidence="1">The sequence shown here is derived from an EMBL/GenBank/DDBJ whole genome shotgun (WGS) entry which is preliminary data.</text>
</comment>
<reference evidence="1" key="1">
    <citation type="submission" date="2020-07" db="EMBL/GenBank/DDBJ databases">
        <title>Huge and variable diversity of episymbiotic CPR bacteria and DPANN archaea in groundwater ecosystems.</title>
        <authorList>
            <person name="He C.Y."/>
            <person name="Keren R."/>
            <person name="Whittaker M."/>
            <person name="Farag I.F."/>
            <person name="Doudna J."/>
            <person name="Cate J.H.D."/>
            <person name="Banfield J.F."/>
        </authorList>
    </citation>
    <scope>NUCLEOTIDE SEQUENCE</scope>
    <source>
        <strain evidence="1">NC_groundwater_672_Ag_B-0.1um_62_36</strain>
    </source>
</reference>
<dbReference type="Proteomes" id="UP000769766">
    <property type="component" value="Unassembled WGS sequence"/>
</dbReference>
<evidence type="ECO:0000313" key="2">
    <source>
        <dbReference type="Proteomes" id="UP000769766"/>
    </source>
</evidence>
<dbReference type="AlphaFoldDB" id="A0A932CRB5"/>